<feature type="region of interest" description="Disordered" evidence="1">
    <location>
        <begin position="1"/>
        <end position="352"/>
    </location>
</feature>
<dbReference type="InterPro" id="IPR058934">
    <property type="entry name" value="YMC020W-like"/>
</dbReference>
<dbReference type="InterPro" id="IPR058933">
    <property type="entry name" value="YMC020W-like_ab_hydrolase"/>
</dbReference>
<dbReference type="AlphaFoldDB" id="A0AAE8MYL7"/>
<gene>
    <name evidence="3" type="ORF">DNG_05610</name>
</gene>
<sequence length="750" mass="80556">MDVDPDVKVDVALSRPDEPTTTVEAPPPDSGTSEVAAEAPPVTEQTCPQRPPTSSSWLAWLGATAAPASVAPKSSAPAGEAQDAHSAGHNTGITEEGTSKDEDVSRPSDQPSTPNEPSASESTHESPETDQAQSKSAKATAPTQQTVSGGSWFGLWPSGVKVPVYPVAETAEAPETSQPAEPPSVSKPDTDVDMTDAPAAQSKPEPVKPPSAGSTWAFWSRDTRTSDTGTSKEPVVPGELAVFGEGSESHPLPANSLDVSDQDLKSGKQTKQQQPATPVSAGAKNSKRARPQSMEIDIPTPSTPKSDQKQGKPTKGSKQDTVSAPDATAVETPTKAKPPAKDTAVTASPPNLLLPSFKSTYRMKDNPSIMRQITDFLLRTKQPPANHVYRVKEPPKIKKALAIGIHGLFPASYLKPIIGQPTGTSLRFANLSAEAIRRWADSNGHEDCEIEKIALEGEGKIFDRVNNLWTLLLNWIEDIRHADLIIIACHSQGVPVSVILLAKLIDFGIIKNAKIGVCAMAGVTLGPFPDYKSSMGMFMGAAAELWELANPASEVSQRYEAALKEVLDYGARITFIGSIDDQLVPMESAVCSPATHPYIYRAVFIDGRIHAPDFIAHLVGFALKLRNLGVSDHGLIRELSIPLAGSLYGGEGHSRIYFDDRVYDLAVSHALETTDVPAKTAPTFEKHGGVSSPNPYHLPWVMRGLLEEDFVKTELLSETDELLRQFDAWKPTTKALKDVKYRLEAVRSKL</sequence>
<feature type="compositionally biased region" description="Polar residues" evidence="1">
    <location>
        <begin position="43"/>
        <end position="57"/>
    </location>
</feature>
<feature type="domain" description="YMC020W-like alpha/beta hydrolase" evidence="2">
    <location>
        <begin position="354"/>
        <end position="709"/>
    </location>
</feature>
<evidence type="ECO:0000313" key="4">
    <source>
        <dbReference type="Proteomes" id="UP001187682"/>
    </source>
</evidence>
<feature type="compositionally biased region" description="Polar residues" evidence="1">
    <location>
        <begin position="107"/>
        <end position="121"/>
    </location>
</feature>
<comment type="caution">
    <text evidence="3">The sequence shown here is derived from an EMBL/GenBank/DDBJ whole genome shotgun (WGS) entry which is preliminary data.</text>
</comment>
<dbReference type="EMBL" id="ONZQ02000007">
    <property type="protein sequence ID" value="SPO02932.1"/>
    <property type="molecule type" value="Genomic_DNA"/>
</dbReference>
<dbReference type="PANTHER" id="PTHR47349">
    <property type="entry name" value="CHROMOSOME 8, WHOLE GENOME SHOTGUN SEQUENCE"/>
    <property type="match status" value="1"/>
</dbReference>
<evidence type="ECO:0000256" key="1">
    <source>
        <dbReference type="SAM" id="MobiDB-lite"/>
    </source>
</evidence>
<reference evidence="3" key="1">
    <citation type="submission" date="2018-03" db="EMBL/GenBank/DDBJ databases">
        <authorList>
            <person name="Guldener U."/>
        </authorList>
    </citation>
    <scope>NUCLEOTIDE SEQUENCE</scope>
</reference>
<evidence type="ECO:0000313" key="3">
    <source>
        <dbReference type="EMBL" id="SPO02932.1"/>
    </source>
</evidence>
<dbReference type="Pfam" id="PF26147">
    <property type="entry name" value="AB_HYDROLASE_YMC0-YMC35"/>
    <property type="match status" value="1"/>
</dbReference>
<dbReference type="Proteomes" id="UP001187682">
    <property type="component" value="Unassembled WGS sequence"/>
</dbReference>
<organism evidence="3 4">
    <name type="scientific">Cephalotrichum gorgonifer</name>
    <dbReference type="NCBI Taxonomy" id="2041049"/>
    <lineage>
        <taxon>Eukaryota</taxon>
        <taxon>Fungi</taxon>
        <taxon>Dikarya</taxon>
        <taxon>Ascomycota</taxon>
        <taxon>Pezizomycotina</taxon>
        <taxon>Sordariomycetes</taxon>
        <taxon>Hypocreomycetidae</taxon>
        <taxon>Microascales</taxon>
        <taxon>Microascaceae</taxon>
        <taxon>Cephalotrichum</taxon>
    </lineage>
</organism>
<keyword evidence="4" id="KW-1185">Reference proteome</keyword>
<feature type="compositionally biased region" description="Low complexity" evidence="1">
    <location>
        <begin position="63"/>
        <end position="78"/>
    </location>
</feature>
<dbReference type="PANTHER" id="PTHR47349:SF1">
    <property type="entry name" value="AER328WP"/>
    <property type="match status" value="1"/>
</dbReference>
<feature type="compositionally biased region" description="Basic and acidic residues" evidence="1">
    <location>
        <begin position="97"/>
        <end position="106"/>
    </location>
</feature>
<accession>A0AAE8MYL7</accession>
<proteinExistence type="predicted"/>
<evidence type="ECO:0000259" key="2">
    <source>
        <dbReference type="Pfam" id="PF26147"/>
    </source>
</evidence>
<protein>
    <recommendedName>
        <fullName evidence="2">YMC020W-like alpha/beta hydrolase domain-containing protein</fullName>
    </recommendedName>
</protein>
<name>A0AAE8MYL7_9PEZI</name>
<feature type="compositionally biased region" description="Polar residues" evidence="1">
    <location>
        <begin position="129"/>
        <end position="149"/>
    </location>
</feature>
<feature type="compositionally biased region" description="Polar residues" evidence="1">
    <location>
        <begin position="267"/>
        <end position="277"/>
    </location>
</feature>